<evidence type="ECO:0000256" key="4">
    <source>
        <dbReference type="ARBA" id="ARBA00023125"/>
    </source>
</evidence>
<dbReference type="EMBL" id="CP028137">
    <property type="protein sequence ID" value="AZZ52327.1"/>
    <property type="molecule type" value="Genomic_DNA"/>
</dbReference>
<dbReference type="InterPro" id="IPR039425">
    <property type="entry name" value="RNA_pol_sigma-70-like"/>
</dbReference>
<dbReference type="InterPro" id="IPR007630">
    <property type="entry name" value="RNA_pol_sigma70_r4"/>
</dbReference>
<evidence type="ECO:0000313" key="11">
    <source>
        <dbReference type="Proteomes" id="UP000285317"/>
    </source>
</evidence>
<keyword evidence="4 6" id="KW-0238">DNA-binding</keyword>
<evidence type="ECO:0000256" key="5">
    <source>
        <dbReference type="ARBA" id="ARBA00023163"/>
    </source>
</evidence>
<dbReference type="AlphaFoldDB" id="A0A3Q9UYH8"/>
<evidence type="ECO:0000256" key="3">
    <source>
        <dbReference type="ARBA" id="ARBA00023082"/>
    </source>
</evidence>
<dbReference type="GO" id="GO:0003677">
    <property type="term" value="F:DNA binding"/>
    <property type="evidence" value="ECO:0007669"/>
    <property type="project" value="UniProtKB-KW"/>
</dbReference>
<dbReference type="Pfam" id="PF04542">
    <property type="entry name" value="Sigma70_r2"/>
    <property type="match status" value="1"/>
</dbReference>
<dbReference type="PANTHER" id="PTHR43133:SF62">
    <property type="entry name" value="RNA POLYMERASE SIGMA FACTOR SIGZ"/>
    <property type="match status" value="1"/>
</dbReference>
<dbReference type="GO" id="GO:0016987">
    <property type="term" value="F:sigma factor activity"/>
    <property type="evidence" value="ECO:0007669"/>
    <property type="project" value="UniProtKB-KW"/>
</dbReference>
<feature type="domain" description="RNA polymerase sigma-70 region 2" evidence="8">
    <location>
        <begin position="66"/>
        <end position="133"/>
    </location>
</feature>
<dbReference type="InterPro" id="IPR000838">
    <property type="entry name" value="RNA_pol_sigma70_ECF_CS"/>
</dbReference>
<dbReference type="InterPro" id="IPR013324">
    <property type="entry name" value="RNA_pol_sigma_r3/r4-like"/>
</dbReference>
<dbReference type="Pfam" id="PF04545">
    <property type="entry name" value="Sigma70_r4"/>
    <property type="match status" value="1"/>
</dbReference>
<evidence type="ECO:0000256" key="7">
    <source>
        <dbReference type="SAM" id="MobiDB-lite"/>
    </source>
</evidence>
<dbReference type="Proteomes" id="UP000285317">
    <property type="component" value="Chromosome"/>
</dbReference>
<feature type="region of interest" description="Disordered" evidence="7">
    <location>
        <begin position="1"/>
        <end position="42"/>
    </location>
</feature>
<reference evidence="10 11" key="1">
    <citation type="submission" date="2018-03" db="EMBL/GenBank/DDBJ databases">
        <title>Bacteriophage NCPPB3778 and a type I-E CRISPR drive the evolution of the US Biological Select Agent, Rathayibacter toxicus.</title>
        <authorList>
            <person name="Davis E.W.II."/>
            <person name="Tabima J.F."/>
            <person name="Weisberg A.J."/>
            <person name="Dantas Lopes L."/>
            <person name="Wiseman M.S."/>
            <person name="Wiseman M.S."/>
            <person name="Pupko T."/>
            <person name="Belcher M.S."/>
            <person name="Sechler A.J."/>
            <person name="Tancos M.A."/>
            <person name="Schroeder B.K."/>
            <person name="Murray T.D."/>
            <person name="Luster D.G."/>
            <person name="Schneider W.L."/>
            <person name="Rogers E."/>
            <person name="Andreote F.D."/>
            <person name="Grunwald N.J."/>
            <person name="Putnam M.L."/>
            <person name="Chang J.H."/>
        </authorList>
    </citation>
    <scope>NUCLEOTIDE SEQUENCE [LARGE SCALE GENOMIC DNA]</scope>
    <source>
        <strain evidence="10 11">DSM 15932</strain>
    </source>
</reference>
<dbReference type="InterPro" id="IPR036388">
    <property type="entry name" value="WH-like_DNA-bd_sf"/>
</dbReference>
<evidence type="ECO:0000256" key="2">
    <source>
        <dbReference type="ARBA" id="ARBA00023015"/>
    </source>
</evidence>
<dbReference type="RefSeq" id="WP_127887072.1">
    <property type="nucleotide sequence ID" value="NZ_CP028137.1"/>
</dbReference>
<evidence type="ECO:0000256" key="1">
    <source>
        <dbReference type="ARBA" id="ARBA00010641"/>
    </source>
</evidence>
<dbReference type="PROSITE" id="PS01063">
    <property type="entry name" value="SIGMA70_ECF"/>
    <property type="match status" value="1"/>
</dbReference>
<evidence type="ECO:0000259" key="9">
    <source>
        <dbReference type="Pfam" id="PF04545"/>
    </source>
</evidence>
<evidence type="ECO:0000259" key="8">
    <source>
        <dbReference type="Pfam" id="PF04542"/>
    </source>
</evidence>
<dbReference type="KEGG" id="rfs:C1I64_09885"/>
<organism evidence="10 11">
    <name type="scientific">Rathayibacter festucae DSM 15932</name>
    <dbReference type="NCBI Taxonomy" id="1328866"/>
    <lineage>
        <taxon>Bacteria</taxon>
        <taxon>Bacillati</taxon>
        <taxon>Actinomycetota</taxon>
        <taxon>Actinomycetes</taxon>
        <taxon>Micrococcales</taxon>
        <taxon>Microbacteriaceae</taxon>
        <taxon>Rathayibacter</taxon>
    </lineage>
</organism>
<dbReference type="Gene3D" id="1.10.1740.10">
    <property type="match status" value="1"/>
</dbReference>
<dbReference type="InterPro" id="IPR014284">
    <property type="entry name" value="RNA_pol_sigma-70_dom"/>
</dbReference>
<keyword evidence="2 6" id="KW-0805">Transcription regulation</keyword>
<sequence>MSITAAPQAAEPLATGPRCRPQSRRTPLSDAQTREPDDEAADERALVQRLGLRFAAGEESALAEAYSRWSPLVFTLALRSLGDRGDAEDVVQRVFVSAWTGRGSFDPGRAALGAWLVGISRKRIADAHENRSRERRLTAALVAVAPVDQGEPAVDLEERVLVADELARLDPVPRRVMSLAFYDDLTHTEIAERTGLPLGTVKSHIRRSLDRLRSRLEVSST</sequence>
<dbReference type="PANTHER" id="PTHR43133">
    <property type="entry name" value="RNA POLYMERASE ECF-TYPE SIGMA FACTO"/>
    <property type="match status" value="1"/>
</dbReference>
<evidence type="ECO:0000256" key="6">
    <source>
        <dbReference type="RuleBase" id="RU000716"/>
    </source>
</evidence>
<dbReference type="NCBIfam" id="TIGR02937">
    <property type="entry name" value="sigma70-ECF"/>
    <property type="match status" value="1"/>
</dbReference>
<keyword evidence="5 6" id="KW-0804">Transcription</keyword>
<dbReference type="GO" id="GO:0006352">
    <property type="term" value="P:DNA-templated transcription initiation"/>
    <property type="evidence" value="ECO:0007669"/>
    <property type="project" value="InterPro"/>
</dbReference>
<protein>
    <recommendedName>
        <fullName evidence="6">RNA polymerase sigma factor</fullName>
    </recommendedName>
</protein>
<dbReference type="SUPFAM" id="SSF88946">
    <property type="entry name" value="Sigma2 domain of RNA polymerase sigma factors"/>
    <property type="match status" value="1"/>
</dbReference>
<feature type="domain" description="RNA polymerase sigma-70 region 4" evidence="9">
    <location>
        <begin position="166"/>
        <end position="213"/>
    </location>
</feature>
<dbReference type="InterPro" id="IPR013325">
    <property type="entry name" value="RNA_pol_sigma_r2"/>
</dbReference>
<keyword evidence="3 6" id="KW-0731">Sigma factor</keyword>
<dbReference type="Gene3D" id="1.10.10.10">
    <property type="entry name" value="Winged helix-like DNA-binding domain superfamily/Winged helix DNA-binding domain"/>
    <property type="match status" value="1"/>
</dbReference>
<comment type="similarity">
    <text evidence="1 6">Belongs to the sigma-70 factor family. ECF subfamily.</text>
</comment>
<accession>A0A3Q9UYH8</accession>
<dbReference type="InterPro" id="IPR007627">
    <property type="entry name" value="RNA_pol_sigma70_r2"/>
</dbReference>
<evidence type="ECO:0000313" key="10">
    <source>
        <dbReference type="EMBL" id="AZZ52327.1"/>
    </source>
</evidence>
<proteinExistence type="inferred from homology"/>
<gene>
    <name evidence="10" type="ORF">C1I64_09885</name>
</gene>
<name>A0A3Q9UYH8_9MICO</name>
<dbReference type="SUPFAM" id="SSF88659">
    <property type="entry name" value="Sigma3 and sigma4 domains of RNA polymerase sigma factors"/>
    <property type="match status" value="1"/>
</dbReference>